<gene>
    <name evidence="2" type="ORF">VM57_10315</name>
</gene>
<dbReference type="EMBL" id="JZRZ01000018">
    <property type="protein sequence ID" value="KKD57256.1"/>
    <property type="molecule type" value="Genomic_DNA"/>
</dbReference>
<dbReference type="InterPro" id="IPR036271">
    <property type="entry name" value="Tet_transcr_reg_TetR-rel_C_sf"/>
</dbReference>
<evidence type="ECO:0000256" key="1">
    <source>
        <dbReference type="SAM" id="MobiDB-lite"/>
    </source>
</evidence>
<accession>A0A0F5ZNE5</accession>
<comment type="caution">
    <text evidence="2">The sequence shown here is derived from an EMBL/GenBank/DDBJ whole genome shotgun (WGS) entry which is preliminary data.</text>
</comment>
<dbReference type="SUPFAM" id="SSF48498">
    <property type="entry name" value="Tetracyclin repressor-like, C-terminal domain"/>
    <property type="match status" value="1"/>
</dbReference>
<organism evidence="2 3">
    <name type="scientific">Stenotrophomonas maltophilia</name>
    <name type="common">Pseudomonas maltophilia</name>
    <name type="synonym">Xanthomonas maltophilia</name>
    <dbReference type="NCBI Taxonomy" id="40324"/>
    <lineage>
        <taxon>Bacteria</taxon>
        <taxon>Pseudomonadati</taxon>
        <taxon>Pseudomonadota</taxon>
        <taxon>Gammaproteobacteria</taxon>
        <taxon>Lysobacterales</taxon>
        <taxon>Lysobacteraceae</taxon>
        <taxon>Stenotrophomonas</taxon>
        <taxon>Stenotrophomonas maltophilia group</taxon>
    </lineage>
</organism>
<protein>
    <submittedName>
        <fullName evidence="2">Uncharacterized protein</fullName>
    </submittedName>
</protein>
<dbReference type="AlphaFoldDB" id="A0A0F5ZNE5"/>
<dbReference type="Proteomes" id="UP000243478">
    <property type="component" value="Unassembled WGS sequence"/>
</dbReference>
<feature type="region of interest" description="Disordered" evidence="1">
    <location>
        <begin position="61"/>
        <end position="86"/>
    </location>
</feature>
<proteinExistence type="predicted"/>
<dbReference type="PATRIC" id="fig|40324.63.peg.3813"/>
<sequence length="86" mass="9466">MLSALIIRLDLAQLPALQWIEWMKKRLATDPSEADDPALKSARLAADGLWLGTLSCPAPANEPKIDTPRPELSAQRCGYGPSHRLF</sequence>
<evidence type="ECO:0000313" key="3">
    <source>
        <dbReference type="Proteomes" id="UP000243478"/>
    </source>
</evidence>
<name>A0A0F5ZNE5_STEMA</name>
<evidence type="ECO:0000313" key="2">
    <source>
        <dbReference type="EMBL" id="KKD57256.1"/>
    </source>
</evidence>
<reference evidence="2 3" key="1">
    <citation type="submission" date="2015-03" db="EMBL/GenBank/DDBJ databases">
        <title>Draft genome of Stenotrophomonas maltophila isolated from urine specimen.</title>
        <authorList>
            <person name="Murugan N."/>
            <person name="Malathi J."/>
            <person name="Umashankar V."/>
            <person name="Madhavan H."/>
        </authorList>
    </citation>
    <scope>NUCLEOTIDE SEQUENCE [LARGE SCALE GENOMIC DNA]</scope>
    <source>
        <strain evidence="2 3">JMNMN1</strain>
    </source>
</reference>